<comment type="caution">
    <text evidence="1">The sequence shown here is derived from an EMBL/GenBank/DDBJ whole genome shotgun (WGS) entry which is preliminary data.</text>
</comment>
<reference evidence="1 2" key="1">
    <citation type="submission" date="2016-08" db="EMBL/GenBank/DDBJ databases">
        <title>Genome sequence of Clavibacter michiganensis subsp. michiganensis strain CASJ007.</title>
        <authorList>
            <person name="Thapa S.P."/>
            <person name="Coaker G."/>
        </authorList>
    </citation>
    <scope>NUCLEOTIDE SEQUENCE [LARGE SCALE GENOMIC DNA]</scope>
    <source>
        <strain evidence="1">CASJ007</strain>
    </source>
</reference>
<organism evidence="1 2">
    <name type="scientific">Clavibacter michiganensis subsp. michiganensis</name>
    <dbReference type="NCBI Taxonomy" id="33013"/>
    <lineage>
        <taxon>Bacteria</taxon>
        <taxon>Bacillati</taxon>
        <taxon>Actinomycetota</taxon>
        <taxon>Actinomycetes</taxon>
        <taxon>Micrococcales</taxon>
        <taxon>Microbacteriaceae</taxon>
        <taxon>Clavibacter</taxon>
    </lineage>
</organism>
<sequence length="34" mass="3759">MLVLAIGQLSPVYAVDRIVETILERPSAWSSTSR</sequence>
<dbReference type="Proteomes" id="UP000195062">
    <property type="component" value="Unassembled WGS sequence"/>
</dbReference>
<dbReference type="AlphaFoldDB" id="A0A251XCN9"/>
<accession>A0A251XCN9</accession>
<dbReference type="EMBL" id="MDHH01000010">
    <property type="protein sequence ID" value="OUD99781.1"/>
    <property type="molecule type" value="Genomic_DNA"/>
</dbReference>
<gene>
    <name evidence="1" type="ORF">CMMCAS07_20115</name>
</gene>
<keyword evidence="2" id="KW-1185">Reference proteome</keyword>
<protein>
    <submittedName>
        <fullName evidence="1">Uncharacterized protein</fullName>
    </submittedName>
</protein>
<name>A0A251XCN9_CLAMM</name>
<evidence type="ECO:0000313" key="2">
    <source>
        <dbReference type="Proteomes" id="UP000195062"/>
    </source>
</evidence>
<evidence type="ECO:0000313" key="1">
    <source>
        <dbReference type="EMBL" id="OUD99781.1"/>
    </source>
</evidence>
<proteinExistence type="predicted"/>